<feature type="transmembrane region" description="Helical" evidence="1">
    <location>
        <begin position="162"/>
        <end position="182"/>
    </location>
</feature>
<feature type="transmembrane region" description="Helical" evidence="1">
    <location>
        <begin position="56"/>
        <end position="80"/>
    </location>
</feature>
<feature type="transmembrane region" description="Helical" evidence="1">
    <location>
        <begin position="483"/>
        <end position="511"/>
    </location>
</feature>
<dbReference type="EMBL" id="BMMV01000019">
    <property type="protein sequence ID" value="GGK13477.1"/>
    <property type="molecule type" value="Genomic_DNA"/>
</dbReference>
<keyword evidence="3" id="KW-1185">Reference proteome</keyword>
<keyword evidence="1" id="KW-1133">Transmembrane helix</keyword>
<feature type="transmembrane region" description="Helical" evidence="1">
    <location>
        <begin position="86"/>
        <end position="108"/>
    </location>
</feature>
<evidence type="ECO:0000313" key="3">
    <source>
        <dbReference type="Proteomes" id="UP000660265"/>
    </source>
</evidence>
<proteinExistence type="predicted"/>
<feature type="transmembrane region" description="Helical" evidence="1">
    <location>
        <begin position="517"/>
        <end position="537"/>
    </location>
</feature>
<feature type="transmembrane region" description="Helical" evidence="1">
    <location>
        <begin position="340"/>
        <end position="358"/>
    </location>
</feature>
<keyword evidence="1" id="KW-0472">Membrane</keyword>
<feature type="transmembrane region" description="Helical" evidence="1">
    <location>
        <begin position="129"/>
        <end position="156"/>
    </location>
</feature>
<feature type="transmembrane region" description="Helical" evidence="1">
    <location>
        <begin position="410"/>
        <end position="432"/>
    </location>
</feature>
<gene>
    <name evidence="2" type="ORF">GCM10011583_51790</name>
</gene>
<evidence type="ECO:0000256" key="1">
    <source>
        <dbReference type="SAM" id="Phobius"/>
    </source>
</evidence>
<feature type="transmembrane region" description="Helical" evidence="1">
    <location>
        <begin position="444"/>
        <end position="463"/>
    </location>
</feature>
<accession>A0ABQ2EIU1</accession>
<name>A0ABQ2EIU1_9ACTN</name>
<feature type="transmembrane region" description="Helical" evidence="1">
    <location>
        <begin position="202"/>
        <end position="221"/>
    </location>
</feature>
<dbReference type="Proteomes" id="UP000660265">
    <property type="component" value="Unassembled WGS sequence"/>
</dbReference>
<sequence length="558" mass="57088">MSAGLSGAVGAADPVGAVGSGTTPVVTLGTRALAPVFVRLKLSLLRNGLRQSSGRTAAYVVSVVFALLIAAGQLLGLILLRGNDGAATLVVVLTALVALGWAMLPLFFPSGDETLDPSRLVMLPLRPQALIGALLAASLVGIGPLFTLCLVLGSAIAVAHGAAAVVVSVFAVPLALLVCVALSRAVAAANIRLLTSRKGRDLAVLSGLVIAVGIQFVNFGVQRLNEAGGLSALDPVADVVRWLPPASAIGAVDSVSEGAYGRAVPQLLLSLGALAALLYWWRRSLVKLMTAPDGSTITAAAGPARKESASGLSGLLPAGRTGTVMQRSLRYVWRDPKTKAAWVTSLAVGLIVPLVNALQGNGSIYLACFAAGMLGIQMYNQFGQDTSAFWMVALTISSTHNAYLELRARAFALLVITLPYSALVTILTAALLGDWQALPEALGLSFALLGAMMATGAVASARFPYSIPQDSAYKNVAPGQAGLAWISILGGMLGGALLCAPVIGLTIALHASGANGWTWLVFPVGTAYGALIAWAGVRLAAPRTASRLPEILTAVSKG</sequence>
<evidence type="ECO:0000313" key="2">
    <source>
        <dbReference type="EMBL" id="GGK13477.1"/>
    </source>
</evidence>
<protein>
    <submittedName>
        <fullName evidence="2">Transporter</fullName>
    </submittedName>
</protein>
<feature type="transmembrane region" description="Helical" evidence="1">
    <location>
        <begin position="263"/>
        <end position="281"/>
    </location>
</feature>
<comment type="caution">
    <text evidence="2">The sequence shown here is derived from an EMBL/GenBank/DDBJ whole genome shotgun (WGS) entry which is preliminary data.</text>
</comment>
<reference evidence="3" key="1">
    <citation type="journal article" date="2019" name="Int. J. Syst. Evol. Microbiol.">
        <title>The Global Catalogue of Microorganisms (GCM) 10K type strain sequencing project: providing services to taxonomists for standard genome sequencing and annotation.</title>
        <authorList>
            <consortium name="The Broad Institute Genomics Platform"/>
            <consortium name="The Broad Institute Genome Sequencing Center for Infectious Disease"/>
            <person name="Wu L."/>
            <person name="Ma J."/>
        </authorList>
    </citation>
    <scope>NUCLEOTIDE SEQUENCE [LARGE SCALE GENOMIC DNA]</scope>
    <source>
        <strain evidence="3">CGMCC 4.7275</strain>
    </source>
</reference>
<dbReference type="RefSeq" id="WP_229701119.1">
    <property type="nucleotide sequence ID" value="NZ_BMMV01000019.1"/>
</dbReference>
<organism evidence="2 3">
    <name type="scientific">Streptomyces camponoticapitis</name>
    <dbReference type="NCBI Taxonomy" id="1616125"/>
    <lineage>
        <taxon>Bacteria</taxon>
        <taxon>Bacillati</taxon>
        <taxon>Actinomycetota</taxon>
        <taxon>Actinomycetes</taxon>
        <taxon>Kitasatosporales</taxon>
        <taxon>Streptomycetaceae</taxon>
        <taxon>Streptomyces</taxon>
    </lineage>
</organism>
<keyword evidence="1" id="KW-0812">Transmembrane</keyword>